<dbReference type="EMBL" id="MF668286">
    <property type="protein sequence ID" value="ASZ74829.1"/>
    <property type="molecule type" value="Genomic_DNA"/>
</dbReference>
<name>A0A2D0ZMV7_9CAUD</name>
<reference evidence="2" key="1">
    <citation type="submission" date="2017-08" db="EMBL/GenBank/DDBJ databases">
        <authorList>
            <person name="de Groot N.N."/>
        </authorList>
    </citation>
    <scope>NUCLEOTIDE SEQUENCE [LARGE SCALE GENOMIC DNA]</scope>
</reference>
<evidence type="ECO:0000313" key="1">
    <source>
        <dbReference type="EMBL" id="ASZ74829.1"/>
    </source>
</evidence>
<protein>
    <submittedName>
        <fullName evidence="1">Uncharacterized protein</fullName>
    </submittedName>
</protein>
<sequence>MVRMTHIVYLFSDGRSAVTLDSVLDLAAVQQTDLYMKFYHEAVLIMTTDGQVLKNRYGPTGDIL</sequence>
<keyword evidence="2" id="KW-1185">Reference proteome</keyword>
<accession>A0A2D0ZMV7</accession>
<proteinExistence type="predicted"/>
<organism evidence="1 2">
    <name type="scientific">Rhodococcus phage Trina</name>
    <dbReference type="NCBI Taxonomy" id="2027905"/>
    <lineage>
        <taxon>Viruses</taxon>
        <taxon>Duplodnaviria</taxon>
        <taxon>Heunggongvirae</taxon>
        <taxon>Uroviricota</taxon>
        <taxon>Caudoviricetes</taxon>
        <taxon>Trinavirus</taxon>
        <taxon>Trinavirus trina</taxon>
    </lineage>
</organism>
<gene>
    <name evidence="1" type="ORF">SEA_TRINA_11</name>
</gene>
<evidence type="ECO:0000313" key="2">
    <source>
        <dbReference type="Proteomes" id="UP000231419"/>
    </source>
</evidence>
<dbReference type="Proteomes" id="UP000231419">
    <property type="component" value="Segment"/>
</dbReference>